<dbReference type="FunFam" id="4.10.400.10:FF:000024">
    <property type="entry name" value="Low-density lipoprotein RecePtor related"/>
    <property type="match status" value="1"/>
</dbReference>
<dbReference type="InterPro" id="IPR036116">
    <property type="entry name" value="FN3_sf"/>
</dbReference>
<keyword evidence="15 32" id="KW-0812">Transmembrane</keyword>
<feature type="disulfide bond" evidence="29">
    <location>
        <begin position="1294"/>
        <end position="1312"/>
    </location>
</feature>
<dbReference type="InterPro" id="IPR006581">
    <property type="entry name" value="VPS10"/>
</dbReference>
<dbReference type="InterPro" id="IPR057841">
    <property type="entry name" value="FN3_SORL1"/>
</dbReference>
<dbReference type="SMART" id="SM00602">
    <property type="entry name" value="VPS10"/>
    <property type="match status" value="1"/>
</dbReference>
<sequence length="2119" mass="238475">MYLLLFILLFTKSGVGFDGEIRTLFGNDFDDASNGRKPLIIDAPTHEFDYSKAAHHRETRDTLNVQSDVITKVNYLNDTHKQLMVHWVGEQSKVIICLARDPAPIIPGFATLSLTSTVFISYDDGDSYENKTDKFKLENGEFATLEKFYNHPKFNTHFIFTDIKHNAIFVTKDHGKTFERIDLHFTPSEISFHELYPSKFLVLDKNNTKNKLWVTEDFGKTFRAIYEYVKSYHWLKDDSDTHHLIIQRSEPNNASSIIHSKTLFINRVSFIYSTNVKDFFIKGDYLFTTKVDAKGDINLYVSYKLGKQFLCVFNTNEKIQSYLIVDVTDGTALVAASHSNTSTNLYVSEYLAGNGQEVKFTLSLEDVFVFFPATTWQDTWLHHMSDEAFADVYKVEGLSGIYIASRLISKPVANLLGPQHLGSVITFDHGASWRPIQPPATDVEGQTTGCVTTRNCSLHLSQKFNQLLPDTRSVGILSSKSAPGIIIATGVLGKSLKGHYGIYISLDGGVTWRQTLRELYFFNMGDHGGLLSAVKYYKTKGETRHIEYSIDEGKSWNETVFHSEELRPYGLMTEPGENTTVFTMFGSLPDYHQWIIVKVNLTKVFKRTCTKDDYKMWSPSHSEENRSYIPCLMGQQKTFERRMPLAKCLNGLDYVQVVSTVTCECDLLDFECDFGFVKVGSPPRCVRDKNLTIDLYQVPAVCVPGQYYNRTKGYRKIPGDSCVGGFESHYLPDLVPCPFKEIEDFILFAQRERISRYNLVTKMLEKLPIPNLKNVIAIDFDLAENCVYWADIAEDTIGRQCLDGNSTEMLVSTDLASIEGMAFDWISKTLYFVDGVRAKIELIRTNINHSGRMRRTILNSTVLHKPRGIVLHPQNGYLFWTDWSAENPSVNRANLDGSNNITLFGKDKVEWPNGITIDYFANRIYWVDARLDYIGSSDLHGDGFLKVVSETEVVSHPFAISVFKNNMFWDDWKRNSIYSADKDNYKGVEVVLKQMPGLMDLKVFAHGIQIGTNACAKSDCPYICVGLPKHGKACLCPDGLNMKNGKCMCPGDVEPLANLTCPLVGNTCNPEHFTCSNRVCIPKGWKCDGEDDCGDGSDEFQCNTDTCPPSFFVCGNGKCLPNYWKCDYDADCSDGSDEANCPKQNCTDGQWPCENGRCISTKWRCDGENDCRDGSDERNCNDGKPIICKNDEFHCNAGGITCIPTTWKCDGEPDCTDGSDESSCSNNTCSESQMSCGPPNNRCIYTSWICDGDRDCADGRDEKNCTFTSNPGVPKLPEEFESRNGTCQDWMYKCRNQRCIPFWWKCDGVDDCGDDSDELGCSTLVYPTAETPTSQRPNDICDKNQFQCDKGDCILSAWVCDGTEDCMDGEDEKNCDKSKNCSNGQFRCQVDGSCIPLSLVCNNQFDCPDNTDELSCEQNLPDGPGAPSCSLGLFPCDETCYPLSVFCDGKVDCKDGYDERNCSKKARVYQVAWMEIDERFTNESSFYLHWWIIHPDNVNVEFQPSIKKLGDENWRNESWTDKSFYKFTNLQPFTRYNLTVYVRIKNTNNVFPPAIFNVSTTGEGVPSEPWNVTVKQRNGSHILVSWNKPHSPKGIVVSYEISWKSAKSSEIKLKLSGNETAHLLSPDFEHGVNYTFWVVAYNRKYSSAKSAPAFLKFDGETNVSVIKNINIKESEDAMSFSWKYDDEADGFNVKAFAEVPYPQLPPQVTKTKNITMKLAPGVNYRVEINAFKNNLVGPTQTVVVKTKGKPLPEISSLQVTLLKDIGTAVKLRWERPKDSKKITWLYGVYYGISQEEMFEKPRNRTANENITILNLEACEIYMFSVGLVGPLGYGPLSGGIKQISTSGNSKAPPKKLSVTSEGGDPLKMRIQWIPPCPSIQPDSYIIQIREQGTTQTYHRTANGSHPTSYIFNVLYGGIYEVKVASAVPGATYSKPMIYYAPPIAAPAEIKVSSHPNGSYIVNWKDSNLPTNIGKYKYEVLVQSGNTLNETTANVYPIDKPPFIYTNSSSNAYTFAVRIRTHKGLNSQTSELISRENLNIEAPPNMTAIVVPSMLVLLALLAIIGFLIIRNKRLQSNFTRFSNSHYDTRSEAATFDDNNLEEDDSPHIRGFSDDEPLVIA</sequence>
<dbReference type="GO" id="GO:0006897">
    <property type="term" value="P:endocytosis"/>
    <property type="evidence" value="ECO:0007669"/>
    <property type="project" value="UniProtKB-KW"/>
</dbReference>
<feature type="disulfide bond" evidence="29">
    <location>
        <begin position="1126"/>
        <end position="1141"/>
    </location>
</feature>
<dbReference type="Gene3D" id="2.120.10.30">
    <property type="entry name" value="TolB, C-terminal domain"/>
    <property type="match status" value="1"/>
</dbReference>
<evidence type="ECO:0000256" key="12">
    <source>
        <dbReference type="ARBA" id="ARBA00022475"/>
    </source>
</evidence>
<dbReference type="Pfam" id="PF15902">
    <property type="entry name" value="Sortilin-Vps10"/>
    <property type="match status" value="1"/>
</dbReference>
<dbReference type="Gene3D" id="2.40.128.620">
    <property type="match status" value="1"/>
</dbReference>
<keyword evidence="24" id="KW-0675">Receptor</keyword>
<feature type="disulfide bond" evidence="29">
    <location>
        <begin position="1165"/>
        <end position="1180"/>
    </location>
</feature>
<evidence type="ECO:0000256" key="7">
    <source>
        <dbReference type="ARBA" id="ARBA00004545"/>
    </source>
</evidence>
<dbReference type="SUPFAM" id="SSF57424">
    <property type="entry name" value="LDL receptor-like module"/>
    <property type="match status" value="9"/>
</dbReference>
<dbReference type="SUPFAM" id="SSF49265">
    <property type="entry name" value="Fibronectin type III"/>
    <property type="match status" value="4"/>
</dbReference>
<feature type="disulfide bond" evidence="29">
    <location>
        <begin position="1114"/>
        <end position="1132"/>
    </location>
</feature>
<dbReference type="SMART" id="SM00060">
    <property type="entry name" value="FN3"/>
    <property type="match status" value="6"/>
</dbReference>
<dbReference type="GO" id="GO:0031901">
    <property type="term" value="C:early endosome membrane"/>
    <property type="evidence" value="ECO:0007669"/>
    <property type="project" value="UniProtKB-SubCell"/>
</dbReference>
<feature type="repeat" description="LDL-receptor class B" evidence="30">
    <location>
        <begin position="876"/>
        <end position="921"/>
    </location>
</feature>
<evidence type="ECO:0000313" key="36">
    <source>
        <dbReference type="Proteomes" id="UP001153636"/>
    </source>
</evidence>
<evidence type="ECO:0000256" key="16">
    <source>
        <dbReference type="ARBA" id="ARBA00022729"/>
    </source>
</evidence>
<evidence type="ECO:0000256" key="33">
    <source>
        <dbReference type="SAM" id="SignalP"/>
    </source>
</evidence>
<dbReference type="InterPro" id="IPR000742">
    <property type="entry name" value="EGF"/>
</dbReference>
<dbReference type="InterPro" id="IPR050310">
    <property type="entry name" value="VPS10-sortilin"/>
</dbReference>
<keyword evidence="14" id="KW-0254">Endocytosis</keyword>
<dbReference type="GO" id="GO:0005789">
    <property type="term" value="C:endoplasmic reticulum membrane"/>
    <property type="evidence" value="ECO:0007669"/>
    <property type="project" value="UniProtKB-SubCell"/>
</dbReference>
<feature type="disulfide bond" evidence="29">
    <location>
        <begin position="1287"/>
        <end position="1299"/>
    </location>
</feature>
<evidence type="ECO:0000256" key="3">
    <source>
        <dbReference type="ARBA" id="ARBA00004162"/>
    </source>
</evidence>
<evidence type="ECO:0000256" key="25">
    <source>
        <dbReference type="ARBA" id="ARBA00023180"/>
    </source>
</evidence>
<evidence type="ECO:0000256" key="29">
    <source>
        <dbReference type="PROSITE-ProRule" id="PRU00124"/>
    </source>
</evidence>
<keyword evidence="13" id="KW-0245">EGF-like domain</keyword>
<evidence type="ECO:0000256" key="24">
    <source>
        <dbReference type="ARBA" id="ARBA00023170"/>
    </source>
</evidence>
<dbReference type="InterPro" id="IPR002172">
    <property type="entry name" value="LDrepeatLR_classA_rpt"/>
</dbReference>
<feature type="disulfide bond" evidence="29">
    <location>
        <begin position="1447"/>
        <end position="1462"/>
    </location>
</feature>
<evidence type="ECO:0000256" key="1">
    <source>
        <dbReference type="ARBA" id="ARBA00004115"/>
    </source>
</evidence>
<feature type="domain" description="Fibronectin type-III" evidence="34">
    <location>
        <begin position="1753"/>
        <end position="1848"/>
    </location>
</feature>
<feature type="disulfide bond" evidence="29">
    <location>
        <begin position="1348"/>
        <end position="1366"/>
    </location>
</feature>
<evidence type="ECO:0000256" key="22">
    <source>
        <dbReference type="ARBA" id="ARBA00023136"/>
    </source>
</evidence>
<dbReference type="SUPFAM" id="SSF110296">
    <property type="entry name" value="Oligoxyloglucan reducing end-specific cellobiohydrolase"/>
    <property type="match status" value="1"/>
</dbReference>
<feature type="disulfide bond" evidence="29">
    <location>
        <begin position="1075"/>
        <end position="1093"/>
    </location>
</feature>
<evidence type="ECO:0000256" key="8">
    <source>
        <dbReference type="ARBA" id="ARBA00007041"/>
    </source>
</evidence>
<keyword evidence="16 33" id="KW-0732">Signal</keyword>
<feature type="disulfide bond" evidence="29">
    <location>
        <begin position="1250"/>
        <end position="1265"/>
    </location>
</feature>
<feature type="disulfide bond" evidence="29">
    <location>
        <begin position="1087"/>
        <end position="1102"/>
    </location>
</feature>
<name>A0A9P0CM53_9CUCU</name>
<dbReference type="SUPFAM" id="SSF63825">
    <property type="entry name" value="YWTD domain"/>
    <property type="match status" value="1"/>
</dbReference>
<keyword evidence="23 29" id="KW-1015">Disulfide bond</keyword>
<feature type="domain" description="Fibronectin type-III" evidence="34">
    <location>
        <begin position="1568"/>
        <end position="1660"/>
    </location>
</feature>
<feature type="region of interest" description="Disordered" evidence="31">
    <location>
        <begin position="2091"/>
        <end position="2119"/>
    </location>
</feature>
<dbReference type="SMART" id="SM00192">
    <property type="entry name" value="LDLa"/>
    <property type="match status" value="9"/>
</dbReference>
<dbReference type="Pfam" id="PF00057">
    <property type="entry name" value="Ldl_recept_a"/>
    <property type="match status" value="8"/>
</dbReference>
<keyword evidence="12" id="KW-1003">Cell membrane</keyword>
<evidence type="ECO:0000256" key="13">
    <source>
        <dbReference type="ARBA" id="ARBA00022536"/>
    </source>
</evidence>
<feature type="chain" id="PRO_5040426834" description="Sortilin-related receptor" evidence="33">
    <location>
        <begin position="17"/>
        <end position="2119"/>
    </location>
</feature>
<dbReference type="InterPro" id="IPR036055">
    <property type="entry name" value="LDL_receptor-like_sf"/>
</dbReference>
<keyword evidence="20 32" id="KW-1133">Transmembrane helix</keyword>
<organism evidence="35 36">
    <name type="scientific">Psylliodes chrysocephalus</name>
    <dbReference type="NCBI Taxonomy" id="3402493"/>
    <lineage>
        <taxon>Eukaryota</taxon>
        <taxon>Metazoa</taxon>
        <taxon>Ecdysozoa</taxon>
        <taxon>Arthropoda</taxon>
        <taxon>Hexapoda</taxon>
        <taxon>Insecta</taxon>
        <taxon>Pterygota</taxon>
        <taxon>Neoptera</taxon>
        <taxon>Endopterygota</taxon>
        <taxon>Coleoptera</taxon>
        <taxon>Polyphaga</taxon>
        <taxon>Cucujiformia</taxon>
        <taxon>Chrysomeloidea</taxon>
        <taxon>Chrysomelidae</taxon>
        <taxon>Galerucinae</taxon>
        <taxon>Alticini</taxon>
        <taxon>Psylliodes</taxon>
    </lineage>
</organism>
<dbReference type="EMBL" id="OV651825">
    <property type="protein sequence ID" value="CAH1102643.1"/>
    <property type="molecule type" value="Genomic_DNA"/>
</dbReference>
<dbReference type="PROSITE" id="PS50068">
    <property type="entry name" value="LDLRA_2"/>
    <property type="match status" value="9"/>
</dbReference>
<feature type="disulfide bond" evidence="29">
    <location>
        <begin position="1146"/>
        <end position="1158"/>
    </location>
</feature>
<evidence type="ECO:0000256" key="32">
    <source>
        <dbReference type="SAM" id="Phobius"/>
    </source>
</evidence>
<dbReference type="GO" id="GO:0030658">
    <property type="term" value="C:transport vesicle membrane"/>
    <property type="evidence" value="ECO:0007669"/>
    <property type="project" value="UniProtKB-SubCell"/>
</dbReference>
<evidence type="ECO:0000256" key="17">
    <source>
        <dbReference type="ARBA" id="ARBA00022737"/>
    </source>
</evidence>
<dbReference type="InterPro" id="IPR031777">
    <property type="entry name" value="Sortilin_C"/>
</dbReference>
<dbReference type="GO" id="GO:0005886">
    <property type="term" value="C:plasma membrane"/>
    <property type="evidence" value="ECO:0007669"/>
    <property type="project" value="UniProtKB-SubCell"/>
</dbReference>
<dbReference type="Pfam" id="PF25814">
    <property type="entry name" value="fn3_SORL1"/>
    <property type="match status" value="1"/>
</dbReference>
<evidence type="ECO:0000256" key="20">
    <source>
        <dbReference type="ARBA" id="ARBA00022989"/>
    </source>
</evidence>
<evidence type="ECO:0000256" key="6">
    <source>
        <dbReference type="ARBA" id="ARBA00004480"/>
    </source>
</evidence>
<evidence type="ECO:0000256" key="27">
    <source>
        <dbReference type="ARBA" id="ARBA00029896"/>
    </source>
</evidence>
<dbReference type="PANTHER" id="PTHR12106:SF27">
    <property type="entry name" value="SORTILIN-RELATED RECEPTOR"/>
    <property type="match status" value="1"/>
</dbReference>
<dbReference type="Gene3D" id="2.60.40.10">
    <property type="entry name" value="Immunoglobulins"/>
    <property type="match status" value="3"/>
</dbReference>
<feature type="repeat" description="LDL-receptor class B" evidence="30">
    <location>
        <begin position="785"/>
        <end position="827"/>
    </location>
</feature>
<dbReference type="Pfam" id="PF00041">
    <property type="entry name" value="fn3"/>
    <property type="match status" value="1"/>
</dbReference>
<dbReference type="PANTHER" id="PTHR12106">
    <property type="entry name" value="SORTILIN RELATED"/>
    <property type="match status" value="1"/>
</dbReference>
<dbReference type="PROSITE" id="PS01209">
    <property type="entry name" value="LDLRA_1"/>
    <property type="match status" value="4"/>
</dbReference>
<evidence type="ECO:0000256" key="26">
    <source>
        <dbReference type="ARBA" id="ARBA00023329"/>
    </source>
</evidence>
<feature type="disulfide bond" evidence="29">
    <location>
        <begin position="1360"/>
        <end position="1375"/>
    </location>
</feature>
<dbReference type="InterPro" id="IPR003961">
    <property type="entry name" value="FN3_dom"/>
</dbReference>
<evidence type="ECO:0000256" key="21">
    <source>
        <dbReference type="ARBA" id="ARBA00023034"/>
    </source>
</evidence>
<dbReference type="InterPro" id="IPR013783">
    <property type="entry name" value="Ig-like_fold"/>
</dbReference>
<dbReference type="Gene3D" id="3.30.60.270">
    <property type="match status" value="1"/>
</dbReference>
<evidence type="ECO:0000256" key="9">
    <source>
        <dbReference type="ARBA" id="ARBA00009939"/>
    </source>
</evidence>
<keyword evidence="25" id="KW-0325">Glycoprotein</keyword>
<protein>
    <recommendedName>
        <fullName evidence="10">Sortilin-related receptor</fullName>
    </recommendedName>
    <alternativeName>
        <fullName evidence="27">Low-density lipoprotein receptor relative with 11 ligand-binding repeats</fullName>
    </alternativeName>
    <alternativeName>
        <fullName evidence="28">Sorting protein-related receptor containing LDLR class A repeats</fullName>
    </alternativeName>
</protein>
<evidence type="ECO:0000256" key="10">
    <source>
        <dbReference type="ARBA" id="ARBA00013467"/>
    </source>
</evidence>
<dbReference type="CDD" id="cd00112">
    <property type="entry name" value="LDLa"/>
    <property type="match status" value="8"/>
</dbReference>
<dbReference type="GO" id="GO:0006892">
    <property type="term" value="P:post-Golgi vesicle-mediated transport"/>
    <property type="evidence" value="ECO:0007669"/>
    <property type="project" value="TreeGrafter"/>
</dbReference>
<gene>
    <name evidence="35" type="ORF">PSYICH_LOCUS3696</name>
</gene>
<evidence type="ECO:0000256" key="14">
    <source>
        <dbReference type="ARBA" id="ARBA00022583"/>
    </source>
</evidence>
<dbReference type="Gene3D" id="4.10.400.10">
    <property type="entry name" value="Low-density Lipoprotein Receptor"/>
    <property type="match status" value="8"/>
</dbReference>
<feature type="disulfide bond" evidence="29">
    <location>
        <begin position="1068"/>
        <end position="1080"/>
    </location>
</feature>
<dbReference type="Pfam" id="PF15901">
    <property type="entry name" value="Sortilin_C"/>
    <property type="match status" value="1"/>
</dbReference>
<proteinExistence type="inferred from homology"/>
<dbReference type="FunFam" id="4.10.400.10:FF:000034">
    <property type="entry name" value="Low-density lipoprotein receptor-related protein 2"/>
    <property type="match status" value="1"/>
</dbReference>
<evidence type="ECO:0000256" key="18">
    <source>
        <dbReference type="ARBA" id="ARBA00022753"/>
    </source>
</evidence>
<keyword evidence="26" id="KW-0968">Cytoplasmic vesicle</keyword>
<accession>A0A9P0CM53</accession>
<evidence type="ECO:0000256" key="23">
    <source>
        <dbReference type="ARBA" id="ARBA00023157"/>
    </source>
</evidence>
<evidence type="ECO:0000259" key="34">
    <source>
        <dbReference type="PROSITE" id="PS50853"/>
    </source>
</evidence>
<dbReference type="GO" id="GO:0032585">
    <property type="term" value="C:multivesicular body membrane"/>
    <property type="evidence" value="ECO:0007669"/>
    <property type="project" value="UniProtKB-SubCell"/>
</dbReference>
<dbReference type="PRINTS" id="PR00261">
    <property type="entry name" value="LDLRECEPTOR"/>
</dbReference>
<dbReference type="InterPro" id="IPR023415">
    <property type="entry name" value="LDLR_class-A_CS"/>
</dbReference>
<dbReference type="OrthoDB" id="443634at2759"/>
<keyword evidence="36" id="KW-1185">Reference proteome</keyword>
<feature type="disulfide bond" evidence="29">
    <location>
        <begin position="1306"/>
        <end position="1321"/>
    </location>
</feature>
<dbReference type="CDD" id="cd00063">
    <property type="entry name" value="FN3"/>
    <property type="match status" value="3"/>
</dbReference>
<evidence type="ECO:0000313" key="35">
    <source>
        <dbReference type="EMBL" id="CAH1102643.1"/>
    </source>
</evidence>
<feature type="signal peptide" evidence="33">
    <location>
        <begin position="1"/>
        <end position="16"/>
    </location>
</feature>
<feature type="disulfide bond" evidence="29">
    <location>
        <begin position="1107"/>
        <end position="1119"/>
    </location>
</feature>
<keyword evidence="21" id="KW-0333">Golgi apparatus</keyword>
<dbReference type="FunFam" id="4.10.400.10:FF:000002">
    <property type="entry name" value="Low-density lipoprotein receptor-related protein 1"/>
    <property type="match status" value="1"/>
</dbReference>
<feature type="transmembrane region" description="Helical" evidence="32">
    <location>
        <begin position="2045"/>
        <end position="2068"/>
    </location>
</feature>
<dbReference type="InterPro" id="IPR031778">
    <property type="entry name" value="Sortilin_N"/>
</dbReference>
<keyword evidence="17" id="KW-0677">Repeat</keyword>
<evidence type="ECO:0000256" key="30">
    <source>
        <dbReference type="PROSITE-ProRule" id="PRU00461"/>
    </source>
</evidence>
<evidence type="ECO:0000256" key="19">
    <source>
        <dbReference type="ARBA" id="ARBA00022824"/>
    </source>
</evidence>
<dbReference type="InterPro" id="IPR000033">
    <property type="entry name" value="LDLR_classB_rpt"/>
</dbReference>
<evidence type="ECO:0000256" key="11">
    <source>
        <dbReference type="ARBA" id="ARBA00022448"/>
    </source>
</evidence>
<keyword evidence="18" id="KW-0967">Endosome</keyword>
<feature type="disulfide bond" evidence="29">
    <location>
        <begin position="1341"/>
        <end position="1353"/>
    </location>
</feature>
<dbReference type="FunFam" id="2.120.10.30:FF:000241">
    <property type="entry name" value="Low-density lipoprotein receptor-related protein 6"/>
    <property type="match status" value="1"/>
</dbReference>
<feature type="repeat" description="LDL-receptor class B" evidence="30">
    <location>
        <begin position="922"/>
        <end position="966"/>
    </location>
</feature>
<dbReference type="SMART" id="SM00181">
    <property type="entry name" value="EGF"/>
    <property type="match status" value="3"/>
</dbReference>
<reference evidence="35" key="1">
    <citation type="submission" date="2022-01" db="EMBL/GenBank/DDBJ databases">
        <authorList>
            <person name="King R."/>
        </authorList>
    </citation>
    <scope>NUCLEOTIDE SEQUENCE</scope>
</reference>
<dbReference type="InterPro" id="IPR011042">
    <property type="entry name" value="6-blade_b-propeller_TolB-like"/>
</dbReference>
<evidence type="ECO:0000256" key="31">
    <source>
        <dbReference type="SAM" id="MobiDB-lite"/>
    </source>
</evidence>
<feature type="disulfide bond" evidence="29">
    <location>
        <begin position="1401"/>
        <end position="1416"/>
    </location>
</feature>
<evidence type="ECO:0000256" key="15">
    <source>
        <dbReference type="ARBA" id="ARBA00022692"/>
    </source>
</evidence>
<feature type="disulfide bond" evidence="29">
    <location>
        <begin position="1209"/>
        <end position="1224"/>
    </location>
</feature>
<dbReference type="Proteomes" id="UP001153636">
    <property type="component" value="Chromosome 13"/>
</dbReference>
<evidence type="ECO:0000256" key="28">
    <source>
        <dbReference type="ARBA" id="ARBA00032450"/>
    </source>
</evidence>
<dbReference type="Gene3D" id="2.10.70.80">
    <property type="match status" value="1"/>
</dbReference>
<evidence type="ECO:0000256" key="4">
    <source>
        <dbReference type="ARBA" id="ARBA00004212"/>
    </source>
</evidence>
<dbReference type="PROSITE" id="PS51120">
    <property type="entry name" value="LDLRB"/>
    <property type="match status" value="3"/>
</dbReference>
<comment type="subcellular location">
    <subcellularLocation>
        <location evidence="3">Cell membrane</location>
        <topology evidence="3">Single-pass membrane protein</topology>
    </subcellularLocation>
    <subcellularLocation>
        <location evidence="4">Cytoplasmic vesicle</location>
        <location evidence="4">Secretory vesicle membrane</location>
        <topology evidence="4">Single-pass type I membrane protein</topology>
    </subcellularLocation>
    <subcellularLocation>
        <location evidence="2">Early endosome membrane</location>
        <topology evidence="2">Single-pass type I membrane protein</topology>
    </subcellularLocation>
    <subcellularLocation>
        <location evidence="1">Endoplasmic reticulum membrane</location>
        <topology evidence="1">Single-pass type I membrane protein</topology>
    </subcellularLocation>
    <subcellularLocation>
        <location evidence="7">Endosome</location>
        <location evidence="7">Multivesicular body membrane</location>
        <topology evidence="7">Single-pass type I membrane protein</topology>
    </subcellularLocation>
    <subcellularLocation>
        <location evidence="5">Golgi apparatus</location>
        <location evidence="5">trans-Golgi network membrane</location>
        <topology evidence="5">Single-pass type I membrane protein</topology>
    </subcellularLocation>
    <subcellularLocation>
        <location evidence="6">Recycling endosome membrane</location>
        <topology evidence="6">Single-pass type I membrane protein</topology>
    </subcellularLocation>
</comment>
<dbReference type="GO" id="GO:0055038">
    <property type="term" value="C:recycling endosome membrane"/>
    <property type="evidence" value="ECO:0007669"/>
    <property type="project" value="UniProtKB-SubCell"/>
</dbReference>
<comment type="similarity">
    <text evidence="9">Belongs to the LDLR family.</text>
</comment>
<comment type="caution">
    <text evidence="29">Lacks conserved residue(s) required for the propagation of feature annotation.</text>
</comment>
<dbReference type="PROSITE" id="PS50853">
    <property type="entry name" value="FN3"/>
    <property type="match status" value="3"/>
</dbReference>
<dbReference type="GO" id="GO:0005794">
    <property type="term" value="C:Golgi apparatus"/>
    <property type="evidence" value="ECO:0007669"/>
    <property type="project" value="UniProtKB-SubCell"/>
</dbReference>
<dbReference type="FunFam" id="3.30.60.270:FF:000002">
    <property type="entry name" value="Sortilin-related receptor isoform A"/>
    <property type="match status" value="1"/>
</dbReference>
<feature type="disulfide bond" evidence="29">
    <location>
        <begin position="1153"/>
        <end position="1171"/>
    </location>
</feature>
<feature type="domain" description="Fibronectin type-III" evidence="34">
    <location>
        <begin position="1852"/>
        <end position="1943"/>
    </location>
</feature>
<keyword evidence="22 32" id="KW-0472">Membrane</keyword>
<dbReference type="Pfam" id="PF00058">
    <property type="entry name" value="Ldl_recept_b"/>
    <property type="match status" value="1"/>
</dbReference>
<evidence type="ECO:0000256" key="2">
    <source>
        <dbReference type="ARBA" id="ARBA00004158"/>
    </source>
</evidence>
<keyword evidence="19" id="KW-0256">Endoplasmic reticulum</keyword>
<dbReference type="SMART" id="SM00135">
    <property type="entry name" value="LY"/>
    <property type="match status" value="5"/>
</dbReference>
<keyword evidence="11" id="KW-0813">Transport</keyword>
<evidence type="ECO:0000256" key="5">
    <source>
        <dbReference type="ARBA" id="ARBA00004393"/>
    </source>
</evidence>
<comment type="similarity">
    <text evidence="8">Belongs to the VPS10-related sortilin family. SORL1 subfamily.</text>
</comment>